<gene>
    <name evidence="2" type="ORF">EVAR_12151_1</name>
</gene>
<protein>
    <submittedName>
        <fullName evidence="2">Uncharacterized protein</fullName>
    </submittedName>
</protein>
<comment type="caution">
    <text evidence="2">The sequence shown here is derived from an EMBL/GenBank/DDBJ whole genome shotgun (WGS) entry which is preliminary data.</text>
</comment>
<keyword evidence="3" id="KW-1185">Reference proteome</keyword>
<sequence length="95" mass="9591">MRKRKGRGALYLRIASSAGTSERQTFSEEVSILSFNDDSNSSVCDTTNLVNGAPPAGHATQAAADAKGNQQAAGAEGQPATSETAASSTASIACT</sequence>
<evidence type="ECO:0000313" key="2">
    <source>
        <dbReference type="EMBL" id="GBP25674.1"/>
    </source>
</evidence>
<proteinExistence type="predicted"/>
<dbReference type="AlphaFoldDB" id="A0A4C1UIF9"/>
<dbReference type="EMBL" id="BGZK01000171">
    <property type="protein sequence ID" value="GBP25674.1"/>
    <property type="molecule type" value="Genomic_DNA"/>
</dbReference>
<reference evidence="2 3" key="1">
    <citation type="journal article" date="2019" name="Commun. Biol.">
        <title>The bagworm genome reveals a unique fibroin gene that provides high tensile strength.</title>
        <authorList>
            <person name="Kono N."/>
            <person name="Nakamura H."/>
            <person name="Ohtoshi R."/>
            <person name="Tomita M."/>
            <person name="Numata K."/>
            <person name="Arakawa K."/>
        </authorList>
    </citation>
    <scope>NUCLEOTIDE SEQUENCE [LARGE SCALE GENOMIC DNA]</scope>
</reference>
<accession>A0A4C1UIF9</accession>
<dbReference type="Proteomes" id="UP000299102">
    <property type="component" value="Unassembled WGS sequence"/>
</dbReference>
<evidence type="ECO:0000313" key="3">
    <source>
        <dbReference type="Proteomes" id="UP000299102"/>
    </source>
</evidence>
<organism evidence="2 3">
    <name type="scientific">Eumeta variegata</name>
    <name type="common">Bagworm moth</name>
    <name type="synonym">Eumeta japonica</name>
    <dbReference type="NCBI Taxonomy" id="151549"/>
    <lineage>
        <taxon>Eukaryota</taxon>
        <taxon>Metazoa</taxon>
        <taxon>Ecdysozoa</taxon>
        <taxon>Arthropoda</taxon>
        <taxon>Hexapoda</taxon>
        <taxon>Insecta</taxon>
        <taxon>Pterygota</taxon>
        <taxon>Neoptera</taxon>
        <taxon>Endopterygota</taxon>
        <taxon>Lepidoptera</taxon>
        <taxon>Glossata</taxon>
        <taxon>Ditrysia</taxon>
        <taxon>Tineoidea</taxon>
        <taxon>Psychidae</taxon>
        <taxon>Oiketicinae</taxon>
        <taxon>Eumeta</taxon>
    </lineage>
</organism>
<name>A0A4C1UIF9_EUMVA</name>
<feature type="region of interest" description="Disordered" evidence="1">
    <location>
        <begin position="52"/>
        <end position="95"/>
    </location>
</feature>
<evidence type="ECO:0000256" key="1">
    <source>
        <dbReference type="SAM" id="MobiDB-lite"/>
    </source>
</evidence>